<accession>A0A934STA7</accession>
<feature type="transmembrane region" description="Helical" evidence="2">
    <location>
        <begin position="299"/>
        <end position="320"/>
    </location>
</feature>
<evidence type="ECO:0000313" key="5">
    <source>
        <dbReference type="Proteomes" id="UP000636458"/>
    </source>
</evidence>
<keyword evidence="2" id="KW-1133">Transmembrane helix</keyword>
<evidence type="ECO:0000256" key="1">
    <source>
        <dbReference type="SAM" id="MobiDB-lite"/>
    </source>
</evidence>
<keyword evidence="2" id="KW-0472">Membrane</keyword>
<organism evidence="4 5">
    <name type="scientific">Lacisediminihabitans changchengi</name>
    <dbReference type="NCBI Taxonomy" id="2787634"/>
    <lineage>
        <taxon>Bacteria</taxon>
        <taxon>Bacillati</taxon>
        <taxon>Actinomycetota</taxon>
        <taxon>Actinomycetes</taxon>
        <taxon>Micrococcales</taxon>
        <taxon>Microbacteriaceae</taxon>
        <taxon>Lacisediminihabitans</taxon>
    </lineage>
</organism>
<evidence type="ECO:0000256" key="2">
    <source>
        <dbReference type="SAM" id="Phobius"/>
    </source>
</evidence>
<dbReference type="AlphaFoldDB" id="A0A934STA7"/>
<proteinExistence type="predicted"/>
<evidence type="ECO:0000256" key="3">
    <source>
        <dbReference type="SAM" id="SignalP"/>
    </source>
</evidence>
<feature type="chain" id="PRO_5036796793" evidence="3">
    <location>
        <begin position="37"/>
        <end position="364"/>
    </location>
</feature>
<name>A0A934STA7_9MICO</name>
<protein>
    <submittedName>
        <fullName evidence="4">DUF916 domain-containing protein</fullName>
    </submittedName>
</protein>
<comment type="caution">
    <text evidence="4">The sequence shown here is derived from an EMBL/GenBank/DDBJ whole genome shotgun (WGS) entry which is preliminary data.</text>
</comment>
<dbReference type="Proteomes" id="UP000636458">
    <property type="component" value="Unassembled WGS sequence"/>
</dbReference>
<sequence>MLANPNVERSLRHIAALAVFVALGAGLFSAASPARADDTTGISGAPSDGTSTDDRSRFSYQVDPGQHVDDSYLVRNTGSTAQTMKILATDAFDTAQGAFSLLDTKQAPVDGGSWVTFANGQHSIDLPIAAGETKVVSFRLDVPSNAAPGDHAGGIVISVATAQGSIMVDRRVATRMYVRVKGALQPALTVGNISADYAGSLNPFNGTTDVKFTVRNNGNVALGADMVVNVKTYLGIGASGLVRTSVSELLPGSTRVVTVAVPGVPQLGYLNPHVNLVPTVDKDALNPGPLRTIERDSTLFVMPWWVLILLVVAGLVVLIVRLRRRSDRIRATAWIEHTESEARRKAAEAIEDQLITTGVNNDAS</sequence>
<keyword evidence="3" id="KW-0732">Signal</keyword>
<evidence type="ECO:0000313" key="4">
    <source>
        <dbReference type="EMBL" id="MBK4348608.1"/>
    </source>
</evidence>
<keyword evidence="5" id="KW-1185">Reference proteome</keyword>
<feature type="region of interest" description="Disordered" evidence="1">
    <location>
        <begin position="34"/>
        <end position="56"/>
    </location>
</feature>
<gene>
    <name evidence="4" type="ORF">IV501_13275</name>
</gene>
<keyword evidence="2" id="KW-0812">Transmembrane</keyword>
<feature type="signal peptide" evidence="3">
    <location>
        <begin position="1"/>
        <end position="36"/>
    </location>
</feature>
<dbReference type="RefSeq" id="WP_200556798.1">
    <property type="nucleotide sequence ID" value="NZ_JAEPES010000004.1"/>
</dbReference>
<dbReference type="EMBL" id="JAEPES010000004">
    <property type="protein sequence ID" value="MBK4348608.1"/>
    <property type="molecule type" value="Genomic_DNA"/>
</dbReference>
<reference evidence="4" key="1">
    <citation type="submission" date="2021-01" db="EMBL/GenBank/DDBJ databases">
        <title>Lacisediminihabitans sp. nov. strain G11-30, isolated from Antarctic Soil.</title>
        <authorList>
            <person name="Li J."/>
        </authorList>
    </citation>
    <scope>NUCLEOTIDE SEQUENCE</scope>
    <source>
        <strain evidence="4">G11-30</strain>
    </source>
</reference>